<evidence type="ECO:0000313" key="2">
    <source>
        <dbReference type="Proteomes" id="UP001234297"/>
    </source>
</evidence>
<protein>
    <submittedName>
        <fullName evidence="1">Uncharacterized protein</fullName>
    </submittedName>
</protein>
<accession>A0ACC2MSI8</accession>
<gene>
    <name evidence="1" type="ORF">MRB53_001616</name>
</gene>
<evidence type="ECO:0000313" key="1">
    <source>
        <dbReference type="EMBL" id="KAJ8648593.1"/>
    </source>
</evidence>
<proteinExistence type="predicted"/>
<comment type="caution">
    <text evidence="1">The sequence shown here is derived from an EMBL/GenBank/DDBJ whole genome shotgun (WGS) entry which is preliminary data.</text>
</comment>
<dbReference type="Proteomes" id="UP001234297">
    <property type="component" value="Chromosome 1"/>
</dbReference>
<keyword evidence="2" id="KW-1185">Reference proteome</keyword>
<reference evidence="1 2" key="1">
    <citation type="journal article" date="2022" name="Hortic Res">
        <title>A haplotype resolved chromosomal level avocado genome allows analysis of novel avocado genes.</title>
        <authorList>
            <person name="Nath O."/>
            <person name="Fletcher S.J."/>
            <person name="Hayward A."/>
            <person name="Shaw L.M."/>
            <person name="Masouleh A.K."/>
            <person name="Furtado A."/>
            <person name="Henry R.J."/>
            <person name="Mitter N."/>
        </authorList>
    </citation>
    <scope>NUCLEOTIDE SEQUENCE [LARGE SCALE GENOMIC DNA]</scope>
    <source>
        <strain evidence="2">cv. Hass</strain>
    </source>
</reference>
<name>A0ACC2MSI8_PERAE</name>
<organism evidence="1 2">
    <name type="scientific">Persea americana</name>
    <name type="common">Avocado</name>
    <dbReference type="NCBI Taxonomy" id="3435"/>
    <lineage>
        <taxon>Eukaryota</taxon>
        <taxon>Viridiplantae</taxon>
        <taxon>Streptophyta</taxon>
        <taxon>Embryophyta</taxon>
        <taxon>Tracheophyta</taxon>
        <taxon>Spermatophyta</taxon>
        <taxon>Magnoliopsida</taxon>
        <taxon>Magnoliidae</taxon>
        <taxon>Laurales</taxon>
        <taxon>Lauraceae</taxon>
        <taxon>Persea</taxon>
    </lineage>
</organism>
<sequence length="915" mass="104154">MAAVSGKMVAEAALEAVFQGLAQLLGPSMVKWFALRWGVEEEAKKLLRTLMRIQALLEDAEQRQMKEAMVRLWLRELKDTVYDAEDLIDDMATEKLRLEAEGGGNHGEVRQFSPLASLTNVVAKIEKVSFNVAVGTKLKDVLKRLDEIAKDGDALGLKRGHGWGHVRARARRQTSSLLDESDVIGREDDKKKIISLLLSDDSNGRNFSVVPIVGMGGLGKTTLAQLIYNDQRVENHFQVRVWVCEYGDFDVERLTREILESASGFEICDQIKGLNMLQIKLKEQLEGKRFLLVIDDLWNESHQDWERLKTPFIHGAKGSKILLTTRSGKVSRITATVPAHHLKGLSEEDCWSLFKQRAFGEGWSNVHPKLEAIGKEIVKKCHRLPLAVKSLGGLLNSTLGEDEWFSILTSELWDLLDKDDDILPALKLSYHHLPPHLKQCFVFCSVYPKDFQFDKDKLVLWWMALGFIGQKGRRRIEDVGCEYFDDLLSRSFFQISFYSDDNRPRYIMHNLIHDLAQSIADGECLTIEADRPYNISDRIRYSYLACKNLEPSILSKSLASSKGLRSFQLSPERSSSFELDQIISDTFRTFRCIRLLDLSNSGIVSLPSSIGNLKHLRYLDLSKNCIKRLPESIGSLYNLQTLKLKQCSEILELPKGMRNLIKLRHLDLDSYLYESISITGIGRLTCLQTLPAFVVGVESGHRIDELRNMVNLRGRLLISKLENTTDAAEAKNAQLKNKCYVRSLELQWTSDVSNLLVQEVEKVLECLKPHKSLKQLRIDNYHGVRFPSWIEDPSFSYLASIELSNCRKCKILPPLGKLPHLRNLHVSGMYSLKRVGREFCGDGSVIKAFPSLEQLSFHSMRNWEEWCDIEEGELCCLRVLLIHHCPKLERLPYLPPTLQRISFSGCGKMKLNTLA</sequence>
<dbReference type="EMBL" id="CM056809">
    <property type="protein sequence ID" value="KAJ8648593.1"/>
    <property type="molecule type" value="Genomic_DNA"/>
</dbReference>